<feature type="region of interest" description="Disordered" evidence="1">
    <location>
        <begin position="430"/>
        <end position="676"/>
    </location>
</feature>
<comment type="caution">
    <text evidence="3">The sequence shown here is derived from an EMBL/GenBank/DDBJ whole genome shotgun (WGS) entry which is preliminary data.</text>
</comment>
<evidence type="ECO:0000256" key="1">
    <source>
        <dbReference type="SAM" id="MobiDB-lite"/>
    </source>
</evidence>
<dbReference type="EMBL" id="JANPWB010000016">
    <property type="protein sequence ID" value="KAJ1079925.1"/>
    <property type="molecule type" value="Genomic_DNA"/>
</dbReference>
<sequence>MGCRWRFRLALVLRRISGAQKLGALALVVAVRQSVRPASLATACSLCAAWCTLCEEGNRPGYHIAQTQTFKWAERRRNRALGMQQARLIGLGLVLKGHRGAPCADALPAPPDPGGTQRSGCEGRMQILSHSQSAGWTPARLCSQKPEQELGGGWHRTTRPVARHHKTCCTAPQDLLHGTARPVARHRKTCCTAPQDLLHGTARPVARHRKTCCTAPQDLLHGTARPVARHRKTCCTAPQDLLHGTARPVARHRKTCCTAPQDRTRTETPPPGLAGVAEEGRSHHGLYEPRAQGWDLGASLNTAPERSCGVEALQREALGDLTHLRPSDFVDWWEKKILQGMRAGNTYEESHKKNQETAGGASTSPQAGAGPALHRRQETAGGASTSPQAGDSRRGQHFTAGGGGASTSPQAGVGPALHRRRGWGQHFTAGRRQQAGPALHRRRGRGQHFTAGRRQQAGPALHRRRGRGQHFTAGGGGASTSPQAGAGPALHRRRGRGQHFTAGGGGASTSPQAGAGPALHRRRGRGQHFTAGGGGASTSPQAGAGPALHRRRETAGGAGTSPQAGDSRRGRHFTAGRSRRGQHFTAGGGGASTSPQAGDSRRGQHFTAGGGGASTSQQAGVGPALHRRQETAGGAGTSPQAGDSRRGRHFTAGGRQQAGPALHRRRETAGGASTSP</sequence>
<evidence type="ECO:0000313" key="3">
    <source>
        <dbReference type="EMBL" id="KAJ1079925.1"/>
    </source>
</evidence>
<name>A0AAV7KWA4_PLEWA</name>
<feature type="region of interest" description="Disordered" evidence="1">
    <location>
        <begin position="344"/>
        <end position="417"/>
    </location>
</feature>
<evidence type="ECO:0000256" key="2">
    <source>
        <dbReference type="SAM" id="SignalP"/>
    </source>
</evidence>
<feature type="compositionally biased region" description="Polar residues" evidence="1">
    <location>
        <begin position="356"/>
        <end position="366"/>
    </location>
</feature>
<feature type="chain" id="PRO_5043540944" evidence="2">
    <location>
        <begin position="19"/>
        <end position="676"/>
    </location>
</feature>
<gene>
    <name evidence="3" type="ORF">NDU88_000149</name>
</gene>
<proteinExistence type="predicted"/>
<dbReference type="AlphaFoldDB" id="A0AAV7KWA4"/>
<dbReference type="Proteomes" id="UP001066276">
    <property type="component" value="Chromosome 12"/>
</dbReference>
<evidence type="ECO:0000313" key="4">
    <source>
        <dbReference type="Proteomes" id="UP001066276"/>
    </source>
</evidence>
<keyword evidence="2" id="KW-0732">Signal</keyword>
<feature type="signal peptide" evidence="2">
    <location>
        <begin position="1"/>
        <end position="18"/>
    </location>
</feature>
<feature type="compositionally biased region" description="Basic residues" evidence="1">
    <location>
        <begin position="569"/>
        <end position="582"/>
    </location>
</feature>
<organism evidence="3 4">
    <name type="scientific">Pleurodeles waltl</name>
    <name type="common">Iberian ribbed newt</name>
    <dbReference type="NCBI Taxonomy" id="8319"/>
    <lineage>
        <taxon>Eukaryota</taxon>
        <taxon>Metazoa</taxon>
        <taxon>Chordata</taxon>
        <taxon>Craniata</taxon>
        <taxon>Vertebrata</taxon>
        <taxon>Euteleostomi</taxon>
        <taxon>Amphibia</taxon>
        <taxon>Batrachia</taxon>
        <taxon>Caudata</taxon>
        <taxon>Salamandroidea</taxon>
        <taxon>Salamandridae</taxon>
        <taxon>Pleurodelinae</taxon>
        <taxon>Pleurodeles</taxon>
    </lineage>
</organism>
<keyword evidence="4" id="KW-1185">Reference proteome</keyword>
<reference evidence="3" key="1">
    <citation type="journal article" date="2022" name="bioRxiv">
        <title>Sequencing and chromosome-scale assembly of the giantPleurodeles waltlgenome.</title>
        <authorList>
            <person name="Brown T."/>
            <person name="Elewa A."/>
            <person name="Iarovenko S."/>
            <person name="Subramanian E."/>
            <person name="Araus A.J."/>
            <person name="Petzold A."/>
            <person name="Susuki M."/>
            <person name="Suzuki K.-i.T."/>
            <person name="Hayashi T."/>
            <person name="Toyoda A."/>
            <person name="Oliveira C."/>
            <person name="Osipova E."/>
            <person name="Leigh N.D."/>
            <person name="Simon A."/>
            <person name="Yun M.H."/>
        </authorList>
    </citation>
    <scope>NUCLEOTIDE SEQUENCE</scope>
    <source>
        <strain evidence="3">20211129_DDA</strain>
        <tissue evidence="3">Liver</tissue>
    </source>
</reference>
<protein>
    <submittedName>
        <fullName evidence="3">Uncharacterized protein</fullName>
    </submittedName>
</protein>
<accession>A0AAV7KWA4</accession>